<dbReference type="PANTHER" id="PTHR33692:SF1">
    <property type="entry name" value="RIBOSOME MATURATION FACTOR RIMM"/>
    <property type="match status" value="1"/>
</dbReference>
<dbReference type="HAMAP" id="MF_00014">
    <property type="entry name" value="Ribosome_mat_RimM"/>
    <property type="match status" value="1"/>
</dbReference>
<comment type="subcellular location">
    <subcellularLocation>
        <location evidence="5">Cytoplasm</location>
    </subcellularLocation>
</comment>
<dbReference type="Gene3D" id="2.40.30.60">
    <property type="entry name" value="RimM"/>
    <property type="match status" value="1"/>
</dbReference>
<dbReference type="InterPro" id="IPR011961">
    <property type="entry name" value="RimM"/>
</dbReference>
<comment type="function">
    <text evidence="5">An accessory protein needed during the final step in the assembly of 30S ribosomal subunit, possibly for assembly of the head region. Essential for efficient processing of 16S rRNA. May be needed both before and after RbfA during the maturation of 16S rRNA. It has affinity for free ribosomal 30S subunits but not for 70S ribosomes.</text>
</comment>
<dbReference type="InterPro" id="IPR009000">
    <property type="entry name" value="Transl_B-barrel_sf"/>
</dbReference>
<dbReference type="InterPro" id="IPR056792">
    <property type="entry name" value="PRC_RimM"/>
</dbReference>
<evidence type="ECO:0000259" key="7">
    <source>
        <dbReference type="Pfam" id="PF24986"/>
    </source>
</evidence>
<keyword evidence="4 5" id="KW-0143">Chaperone</keyword>
<dbReference type="InterPro" id="IPR002676">
    <property type="entry name" value="RimM_N"/>
</dbReference>
<dbReference type="GO" id="GO:0042274">
    <property type="term" value="P:ribosomal small subunit biogenesis"/>
    <property type="evidence" value="ECO:0007669"/>
    <property type="project" value="UniProtKB-UniRule"/>
</dbReference>
<dbReference type="GO" id="GO:0043022">
    <property type="term" value="F:ribosome binding"/>
    <property type="evidence" value="ECO:0007669"/>
    <property type="project" value="InterPro"/>
</dbReference>
<evidence type="ECO:0000256" key="2">
    <source>
        <dbReference type="ARBA" id="ARBA00022517"/>
    </source>
</evidence>
<dbReference type="NCBIfam" id="TIGR02273">
    <property type="entry name" value="16S_RimM"/>
    <property type="match status" value="1"/>
</dbReference>
<dbReference type="SUPFAM" id="SSF50447">
    <property type="entry name" value="Translation proteins"/>
    <property type="match status" value="1"/>
</dbReference>
<feature type="domain" description="Ribosome maturation factor RimM PRC barrel" evidence="7">
    <location>
        <begin position="101"/>
        <end position="167"/>
    </location>
</feature>
<protein>
    <recommendedName>
        <fullName evidence="5">Ribosome maturation factor RimM</fullName>
    </recommendedName>
</protein>
<keyword evidence="1 5" id="KW-0963">Cytoplasm</keyword>
<dbReference type="EMBL" id="CP045915">
    <property type="protein sequence ID" value="QGH34514.1"/>
    <property type="molecule type" value="Genomic_DNA"/>
</dbReference>
<organism evidence="8 9">
    <name type="scientific">Gracilibacillus salitolerans</name>
    <dbReference type="NCBI Taxonomy" id="2663022"/>
    <lineage>
        <taxon>Bacteria</taxon>
        <taxon>Bacillati</taxon>
        <taxon>Bacillota</taxon>
        <taxon>Bacilli</taxon>
        <taxon>Bacillales</taxon>
        <taxon>Bacillaceae</taxon>
        <taxon>Gracilibacillus</taxon>
    </lineage>
</organism>
<dbReference type="PANTHER" id="PTHR33692">
    <property type="entry name" value="RIBOSOME MATURATION FACTOR RIMM"/>
    <property type="match status" value="1"/>
</dbReference>
<evidence type="ECO:0000256" key="4">
    <source>
        <dbReference type="ARBA" id="ARBA00023186"/>
    </source>
</evidence>
<accession>A0A5Q2TI16</accession>
<dbReference type="GO" id="GO:0006364">
    <property type="term" value="P:rRNA processing"/>
    <property type="evidence" value="ECO:0007669"/>
    <property type="project" value="UniProtKB-UniRule"/>
</dbReference>
<proteinExistence type="inferred from homology"/>
<sequence length="169" mass="19466">MDHLKVGKIVNTHGIKGEVKVVRITDFEERFEMGSTLWIKEKEDAALKPVTIDGHRIHKNFDLLHFEGYNNISDVEHFKESLLVINTDQLTELEDNEFYYHEVIGCEVETTTGELIGKVKEILSPGANDVWVVKQKGKEYLIPYIEDVVKEVDIENQKIKIEPMEGLLD</sequence>
<dbReference type="Pfam" id="PF24986">
    <property type="entry name" value="PRC_RimM"/>
    <property type="match status" value="1"/>
</dbReference>
<dbReference type="InterPro" id="IPR036976">
    <property type="entry name" value="RimM_N_sf"/>
</dbReference>
<comment type="similarity">
    <text evidence="5">Belongs to the RimM family.</text>
</comment>
<dbReference type="Proteomes" id="UP000339690">
    <property type="component" value="Chromosome"/>
</dbReference>
<dbReference type="SUPFAM" id="SSF50346">
    <property type="entry name" value="PRC-barrel domain"/>
    <property type="match status" value="1"/>
</dbReference>
<dbReference type="InterPro" id="IPR011033">
    <property type="entry name" value="PRC_barrel-like_sf"/>
</dbReference>
<keyword evidence="2 5" id="KW-0690">Ribosome biogenesis</keyword>
<name>A0A5Q2TI16_9BACI</name>
<comment type="subunit">
    <text evidence="5">Binds ribosomal protein uS19.</text>
</comment>
<keyword evidence="9" id="KW-1185">Reference proteome</keyword>
<comment type="domain">
    <text evidence="5">The PRC barrel domain binds ribosomal protein uS19.</text>
</comment>
<reference evidence="8 9" key="1">
    <citation type="submission" date="2019-11" db="EMBL/GenBank/DDBJ databases">
        <title>Gracilibacillus salitolerans sp. nov., a moderate halophile isolated from a saline soil in northwest China.</title>
        <authorList>
            <person name="Gan L."/>
        </authorList>
    </citation>
    <scope>NUCLEOTIDE SEQUENCE [LARGE SCALE GENOMIC DNA]</scope>
    <source>
        <strain evidence="8 9">SCU50</strain>
    </source>
</reference>
<dbReference type="AlphaFoldDB" id="A0A5Q2TI16"/>
<dbReference type="RefSeq" id="WP_100360646.1">
    <property type="nucleotide sequence ID" value="NZ_CP045915.1"/>
</dbReference>
<evidence type="ECO:0000256" key="5">
    <source>
        <dbReference type="HAMAP-Rule" id="MF_00014"/>
    </source>
</evidence>
<evidence type="ECO:0000259" key="6">
    <source>
        <dbReference type="Pfam" id="PF01782"/>
    </source>
</evidence>
<gene>
    <name evidence="5 8" type="primary">rimM</name>
    <name evidence="8" type="ORF">GI584_10950</name>
</gene>
<evidence type="ECO:0000313" key="8">
    <source>
        <dbReference type="EMBL" id="QGH34514.1"/>
    </source>
</evidence>
<feature type="domain" description="RimM N-terminal" evidence="6">
    <location>
        <begin position="6"/>
        <end position="88"/>
    </location>
</feature>
<dbReference type="GO" id="GO:0005840">
    <property type="term" value="C:ribosome"/>
    <property type="evidence" value="ECO:0007669"/>
    <property type="project" value="InterPro"/>
</dbReference>
<keyword evidence="3 5" id="KW-0698">rRNA processing</keyword>
<evidence type="ECO:0000256" key="3">
    <source>
        <dbReference type="ARBA" id="ARBA00022552"/>
    </source>
</evidence>
<dbReference type="GO" id="GO:0005737">
    <property type="term" value="C:cytoplasm"/>
    <property type="evidence" value="ECO:0007669"/>
    <property type="project" value="UniProtKB-SubCell"/>
</dbReference>
<dbReference type="Pfam" id="PF01782">
    <property type="entry name" value="RimM"/>
    <property type="match status" value="1"/>
</dbReference>
<dbReference type="KEGG" id="grc:GI584_10950"/>
<evidence type="ECO:0000256" key="1">
    <source>
        <dbReference type="ARBA" id="ARBA00022490"/>
    </source>
</evidence>
<evidence type="ECO:0000313" key="9">
    <source>
        <dbReference type="Proteomes" id="UP000339690"/>
    </source>
</evidence>
<dbReference type="Gene3D" id="2.30.30.240">
    <property type="entry name" value="PRC-barrel domain"/>
    <property type="match status" value="1"/>
</dbReference>